<dbReference type="Gene3D" id="3.40.50.1820">
    <property type="entry name" value="alpha/beta hydrolase"/>
    <property type="match status" value="1"/>
</dbReference>
<gene>
    <name evidence="5" type="ORF">GE115_05740</name>
</gene>
<dbReference type="PANTHER" id="PTHR48081">
    <property type="entry name" value="AB HYDROLASE SUPERFAMILY PROTEIN C4A8.06C"/>
    <property type="match status" value="1"/>
</dbReference>
<accession>A0A6I2F1M3</accession>
<sequence length="420" mass="43031">MAGAAASAARLRTRAVFDRGRSHTVTIRGDAPRNRPSGLTNPSAALRGVQNRPDESTGSGWETAGHARVRRHGEPEVASPHPRKPGAPVTRSRHSGGHGAGQRRRGLIAAGAIAALAITGALSGFHLPLQEIDPGAAKAASEVAGSEVIGIRTFTAPAGIRVEADLEYGAREDGTLLTLDVCSPAVPPTVSTLPAVVSVHGGSWARGDKANADWRNVCLWLASEGFVAASVNYRLVPDATFPAQADDVSLAVEWLREEADRFGVDPSRIGVFGGSAGGNLAALIGAIGDGATDTGARVAAVAELSGPIALDALSGLSAWLQGITAAYLGCEIEQVADDACAPATDASATTHLDASDPPVFIGHAEQEVIPLVQSLGYAEALEAVSVPVELAVVPGSHHSIGILDEAMRARVAAFLHTHLG</sequence>
<dbReference type="Pfam" id="PF20434">
    <property type="entry name" value="BD-FAE"/>
    <property type="match status" value="1"/>
</dbReference>
<keyword evidence="6" id="KW-1185">Reference proteome</keyword>
<organism evidence="5 6">
    <name type="scientific">Agromyces agglutinans</name>
    <dbReference type="NCBI Taxonomy" id="2662258"/>
    <lineage>
        <taxon>Bacteria</taxon>
        <taxon>Bacillati</taxon>
        <taxon>Actinomycetota</taxon>
        <taxon>Actinomycetes</taxon>
        <taxon>Micrococcales</taxon>
        <taxon>Microbacteriaceae</taxon>
        <taxon>Agromyces</taxon>
    </lineage>
</organism>
<dbReference type="InterPro" id="IPR050300">
    <property type="entry name" value="GDXG_lipolytic_enzyme"/>
</dbReference>
<dbReference type="EMBL" id="WJIF01000002">
    <property type="protein sequence ID" value="MRG59375.1"/>
    <property type="molecule type" value="Genomic_DNA"/>
</dbReference>
<evidence type="ECO:0000313" key="5">
    <source>
        <dbReference type="EMBL" id="MRG59375.1"/>
    </source>
</evidence>
<feature type="region of interest" description="Disordered" evidence="2">
    <location>
        <begin position="22"/>
        <end position="103"/>
    </location>
</feature>
<dbReference type="InterPro" id="IPR049492">
    <property type="entry name" value="BD-FAE-like_dom"/>
</dbReference>
<keyword evidence="3" id="KW-0812">Transmembrane</keyword>
<dbReference type="GO" id="GO:0016787">
    <property type="term" value="F:hydrolase activity"/>
    <property type="evidence" value="ECO:0007669"/>
    <property type="project" value="UniProtKB-KW"/>
</dbReference>
<dbReference type="Proteomes" id="UP000431080">
    <property type="component" value="Unassembled WGS sequence"/>
</dbReference>
<evidence type="ECO:0000256" key="1">
    <source>
        <dbReference type="ARBA" id="ARBA00022801"/>
    </source>
</evidence>
<evidence type="ECO:0000313" key="6">
    <source>
        <dbReference type="Proteomes" id="UP000431080"/>
    </source>
</evidence>
<feature type="transmembrane region" description="Helical" evidence="3">
    <location>
        <begin position="107"/>
        <end position="129"/>
    </location>
</feature>
<feature type="compositionally biased region" description="Basic residues" evidence="2">
    <location>
        <begin position="91"/>
        <end position="103"/>
    </location>
</feature>
<name>A0A6I2F1M3_9MICO</name>
<keyword evidence="1 5" id="KW-0378">Hydrolase</keyword>
<feature type="domain" description="BD-FAE-like" evidence="4">
    <location>
        <begin position="189"/>
        <end position="379"/>
    </location>
</feature>
<dbReference type="SUPFAM" id="SSF53474">
    <property type="entry name" value="alpha/beta-Hydrolases"/>
    <property type="match status" value="1"/>
</dbReference>
<protein>
    <submittedName>
        <fullName evidence="5">Alpha/beta hydrolase fold domain-containing protein</fullName>
    </submittedName>
</protein>
<dbReference type="AlphaFoldDB" id="A0A6I2F1M3"/>
<dbReference type="InterPro" id="IPR029058">
    <property type="entry name" value="AB_hydrolase_fold"/>
</dbReference>
<evidence type="ECO:0000256" key="3">
    <source>
        <dbReference type="SAM" id="Phobius"/>
    </source>
</evidence>
<keyword evidence="3" id="KW-1133">Transmembrane helix</keyword>
<reference evidence="5 6" key="1">
    <citation type="submission" date="2019-10" db="EMBL/GenBank/DDBJ databases">
        <authorList>
            <person name="Nie G."/>
            <person name="Ming H."/>
            <person name="Yi B."/>
        </authorList>
    </citation>
    <scope>NUCLEOTIDE SEQUENCE [LARGE SCALE GENOMIC DNA]</scope>
    <source>
        <strain evidence="5 6">CFH 90414</strain>
    </source>
</reference>
<dbReference type="PANTHER" id="PTHR48081:SF13">
    <property type="entry name" value="ALPHA_BETA HYDROLASE"/>
    <property type="match status" value="1"/>
</dbReference>
<comment type="caution">
    <text evidence="5">The sequence shown here is derived from an EMBL/GenBank/DDBJ whole genome shotgun (WGS) entry which is preliminary data.</text>
</comment>
<proteinExistence type="predicted"/>
<evidence type="ECO:0000256" key="2">
    <source>
        <dbReference type="SAM" id="MobiDB-lite"/>
    </source>
</evidence>
<keyword evidence="3" id="KW-0472">Membrane</keyword>
<evidence type="ECO:0000259" key="4">
    <source>
        <dbReference type="Pfam" id="PF20434"/>
    </source>
</evidence>